<proteinExistence type="predicted"/>
<protein>
    <submittedName>
        <fullName evidence="2">Uncharacterized protein</fullName>
    </submittedName>
</protein>
<feature type="compositionally biased region" description="Polar residues" evidence="1">
    <location>
        <begin position="95"/>
        <end position="109"/>
    </location>
</feature>
<organism evidence="2 3">
    <name type="scientific">Rosa chinensis</name>
    <name type="common">China rose</name>
    <dbReference type="NCBI Taxonomy" id="74649"/>
    <lineage>
        <taxon>Eukaryota</taxon>
        <taxon>Viridiplantae</taxon>
        <taxon>Streptophyta</taxon>
        <taxon>Embryophyta</taxon>
        <taxon>Tracheophyta</taxon>
        <taxon>Spermatophyta</taxon>
        <taxon>Magnoliopsida</taxon>
        <taxon>eudicotyledons</taxon>
        <taxon>Gunneridae</taxon>
        <taxon>Pentapetalae</taxon>
        <taxon>rosids</taxon>
        <taxon>fabids</taxon>
        <taxon>Rosales</taxon>
        <taxon>Rosaceae</taxon>
        <taxon>Rosoideae</taxon>
        <taxon>Rosoideae incertae sedis</taxon>
        <taxon>Rosa</taxon>
    </lineage>
</organism>
<evidence type="ECO:0000313" key="3">
    <source>
        <dbReference type="Proteomes" id="UP000238479"/>
    </source>
</evidence>
<dbReference type="AlphaFoldDB" id="A0A2P6Q5H7"/>
<evidence type="ECO:0000313" key="2">
    <source>
        <dbReference type="EMBL" id="PRQ29404.1"/>
    </source>
</evidence>
<feature type="region of interest" description="Disordered" evidence="1">
    <location>
        <begin position="19"/>
        <end position="45"/>
    </location>
</feature>
<dbReference type="Proteomes" id="UP000238479">
    <property type="component" value="Chromosome 5"/>
</dbReference>
<feature type="region of interest" description="Disordered" evidence="1">
    <location>
        <begin position="80"/>
        <end position="109"/>
    </location>
</feature>
<evidence type="ECO:0000256" key="1">
    <source>
        <dbReference type="SAM" id="MobiDB-lite"/>
    </source>
</evidence>
<dbReference type="Gramene" id="PRQ29404">
    <property type="protein sequence ID" value="PRQ29404"/>
    <property type="gene ID" value="RchiOBHm_Chr5g0013521"/>
</dbReference>
<sequence length="109" mass="12752">MKDTKTTRVAELRQQLKEVERRVRQEEERSKELQKREEARRDQPKGWWEANVQELDEKELNELHAKFAELHTSLLNNLKERNSSGEAGSSTSAEQLIQSFSPKTNVKGF</sequence>
<keyword evidence="3" id="KW-1185">Reference proteome</keyword>
<reference evidence="2 3" key="1">
    <citation type="journal article" date="2018" name="Nat. Genet.">
        <title>The Rosa genome provides new insights in the design of modern roses.</title>
        <authorList>
            <person name="Bendahmane M."/>
        </authorList>
    </citation>
    <scope>NUCLEOTIDE SEQUENCE [LARGE SCALE GENOMIC DNA]</scope>
    <source>
        <strain evidence="3">cv. Old Blush</strain>
    </source>
</reference>
<dbReference type="EMBL" id="PDCK01000043">
    <property type="protein sequence ID" value="PRQ29404.1"/>
    <property type="molecule type" value="Genomic_DNA"/>
</dbReference>
<feature type="compositionally biased region" description="Basic and acidic residues" evidence="1">
    <location>
        <begin position="19"/>
        <end position="44"/>
    </location>
</feature>
<accession>A0A2P6Q5H7</accession>
<dbReference type="OMA" id="FAELHTS"/>
<comment type="caution">
    <text evidence="2">The sequence shown here is derived from an EMBL/GenBank/DDBJ whole genome shotgun (WGS) entry which is preliminary data.</text>
</comment>
<gene>
    <name evidence="2" type="ORF">RchiOBHm_Chr5g0013521</name>
</gene>
<feature type="compositionally biased region" description="Low complexity" evidence="1">
    <location>
        <begin position="84"/>
        <end position="94"/>
    </location>
</feature>
<name>A0A2P6Q5H7_ROSCH</name>